<dbReference type="GeneID" id="55968082"/>
<feature type="non-terminal residue" evidence="2">
    <location>
        <position position="1"/>
    </location>
</feature>
<dbReference type="CDD" id="cd02440">
    <property type="entry name" value="AdoMet_MTases"/>
    <property type="match status" value="1"/>
</dbReference>
<sequence>LIVHGFQDSEPSVASLSSSILEYQRENGRRYHALSRGKYVLPNDEDENNRLDLQHELYVRTMHGELALCPKAQGARNVLDMGTGTGQWAISYGMGTTPHFPTIPCMILGSSLVGSPVTVCNTDLEPAADLHPEAHVIGVDLSPIQPDFHDSISQPIASYGTRDDSRPAYADSVLSAAHLSVPPNLNFEIDDLEKEWTWSHKFDFIFARMMLGCFENLPAMMKVAYDNLEPGGYIEFQDMALPARSDDGTLDPNSYLSKWCDACLEAGQNLGRPVWPVVEYKNYLADAGFECIVEVQKKWPTNTWPRDSNFKELGMWAYANIAGSLEGLSLAYFARGLGWTPDEIRVFCAHTRKDLKDPKIHAYWPIYVVYGRKPFDA</sequence>
<gene>
    <name evidence="2" type="ORF">GMORB2_1852</name>
</gene>
<dbReference type="PANTHER" id="PTHR43591">
    <property type="entry name" value="METHYLTRANSFERASE"/>
    <property type="match status" value="1"/>
</dbReference>
<dbReference type="Gene3D" id="3.40.50.150">
    <property type="entry name" value="Vaccinia Virus protein VP39"/>
    <property type="match status" value="1"/>
</dbReference>
<dbReference type="AlphaFoldDB" id="A0A9P5D347"/>
<proteinExistence type="inferred from homology"/>
<keyword evidence="3" id="KW-1185">Reference proteome</keyword>
<dbReference type="SUPFAM" id="SSF53335">
    <property type="entry name" value="S-adenosyl-L-methionine-dependent methyltransferases"/>
    <property type="match status" value="1"/>
</dbReference>
<dbReference type="GO" id="GO:0008168">
    <property type="term" value="F:methyltransferase activity"/>
    <property type="evidence" value="ECO:0007669"/>
    <property type="project" value="TreeGrafter"/>
</dbReference>
<evidence type="ECO:0000256" key="1">
    <source>
        <dbReference type="ARBA" id="ARBA00038158"/>
    </source>
</evidence>
<evidence type="ECO:0000313" key="2">
    <source>
        <dbReference type="EMBL" id="KAF4121445.1"/>
    </source>
</evidence>
<evidence type="ECO:0000313" key="3">
    <source>
        <dbReference type="Proteomes" id="UP000749293"/>
    </source>
</evidence>
<protein>
    <recommendedName>
        <fullName evidence="4">Methyltransferase</fullName>
    </recommendedName>
</protein>
<accession>A0A9P5D347</accession>
<reference evidence="2" key="1">
    <citation type="submission" date="2020-03" db="EMBL/GenBank/DDBJ databases">
        <title>Site-based positive gene gene selection in Geosmithia morbida across the United States reveals a broad range of putative effectors and factors for local host and environmental adapation.</title>
        <authorList>
            <person name="Onufrak A."/>
            <person name="Murdoch R.W."/>
            <person name="Gazis R."/>
            <person name="Huff M."/>
            <person name="Staton M."/>
            <person name="Klingeman W."/>
            <person name="Hadziabdic D."/>
        </authorList>
    </citation>
    <scope>NUCLEOTIDE SEQUENCE</scope>
    <source>
        <strain evidence="2">1262</strain>
    </source>
</reference>
<dbReference type="Proteomes" id="UP000749293">
    <property type="component" value="Unassembled WGS sequence"/>
</dbReference>
<comment type="caution">
    <text evidence="2">The sequence shown here is derived from an EMBL/GenBank/DDBJ whole genome shotgun (WGS) entry which is preliminary data.</text>
</comment>
<organism evidence="2 3">
    <name type="scientific">Geosmithia morbida</name>
    <dbReference type="NCBI Taxonomy" id="1094350"/>
    <lineage>
        <taxon>Eukaryota</taxon>
        <taxon>Fungi</taxon>
        <taxon>Dikarya</taxon>
        <taxon>Ascomycota</taxon>
        <taxon>Pezizomycotina</taxon>
        <taxon>Sordariomycetes</taxon>
        <taxon>Hypocreomycetidae</taxon>
        <taxon>Hypocreales</taxon>
        <taxon>Bionectriaceae</taxon>
        <taxon>Geosmithia</taxon>
    </lineage>
</organism>
<name>A0A9P5D347_9HYPO</name>
<evidence type="ECO:0008006" key="4">
    <source>
        <dbReference type="Google" id="ProtNLM"/>
    </source>
</evidence>
<dbReference type="InterPro" id="IPR029063">
    <property type="entry name" value="SAM-dependent_MTases_sf"/>
</dbReference>
<dbReference type="RefSeq" id="XP_035320097.1">
    <property type="nucleotide sequence ID" value="XM_035463833.1"/>
</dbReference>
<dbReference type="OrthoDB" id="2013972at2759"/>
<dbReference type="Pfam" id="PF13489">
    <property type="entry name" value="Methyltransf_23"/>
    <property type="match status" value="1"/>
</dbReference>
<comment type="similarity">
    <text evidence="1">Belongs to the methyltransferase superfamily. LaeA methyltransferase family.</text>
</comment>
<dbReference type="EMBL" id="JAANYQ010000012">
    <property type="protein sequence ID" value="KAF4121445.1"/>
    <property type="molecule type" value="Genomic_DNA"/>
</dbReference>
<dbReference type="PANTHER" id="PTHR43591:SF102">
    <property type="entry name" value="S-ADENOSYL-L-METHIONINE-DEPENDENT METHYLTRANSFERASE"/>
    <property type="match status" value="1"/>
</dbReference>